<evidence type="ECO:0000313" key="3">
    <source>
        <dbReference type="Proteomes" id="UP001362999"/>
    </source>
</evidence>
<keyword evidence="3" id="KW-1185">Reference proteome</keyword>
<evidence type="ECO:0000313" key="2">
    <source>
        <dbReference type="EMBL" id="KAK7055416.1"/>
    </source>
</evidence>
<feature type="region of interest" description="Disordered" evidence="1">
    <location>
        <begin position="1"/>
        <end position="57"/>
    </location>
</feature>
<name>A0AAW0DTJ0_9AGAR</name>
<feature type="compositionally biased region" description="Low complexity" evidence="1">
    <location>
        <begin position="45"/>
        <end position="54"/>
    </location>
</feature>
<dbReference type="EMBL" id="JAWWNJ010000005">
    <property type="protein sequence ID" value="KAK7055416.1"/>
    <property type="molecule type" value="Genomic_DNA"/>
</dbReference>
<sequence>MIVPNESKPESTETPLDAPPAYDGASRPPLEKPLARLPPTPTSPSPSGSRSAQSRVVQKNTWTSLGDDVGNLLLSGIGLGSAQRRVAMEVRKTVSGLIHDLVRDQTLESNVSCVPILDSCSEVCAAQSVNLPALLQQPYIEGHTPLYWSIVKRPTEGSEPPASYELPPLIRALLEYSAPLDKATVKDVRLACLHTSDQWLYQALRLSPDFGALSHKDQLLLNLSVPPDTVAVQAPVRHDAPFTVEFEFPQFQKRMRVSEEVSLEFISHARMWEIVFFVSPDSSNNLTEGQWAARLGIMELSAKASMKGQFIFQERVEDGPDQTVELESKGKQIQVALPDAMQYPRSPFLTADGVLRGKLVVQITNK</sequence>
<protein>
    <submittedName>
        <fullName evidence="2">Uncharacterized protein</fullName>
    </submittedName>
</protein>
<proteinExistence type="predicted"/>
<accession>A0AAW0DTJ0</accession>
<reference evidence="2 3" key="1">
    <citation type="journal article" date="2024" name="J Genomics">
        <title>Draft genome sequencing and assembly of Favolaschia claudopus CIRM-BRFM 2984 isolated from oak limbs.</title>
        <authorList>
            <person name="Navarro D."/>
            <person name="Drula E."/>
            <person name="Chaduli D."/>
            <person name="Cazenave R."/>
            <person name="Ahrendt S."/>
            <person name="Wang J."/>
            <person name="Lipzen A."/>
            <person name="Daum C."/>
            <person name="Barry K."/>
            <person name="Grigoriev I.V."/>
            <person name="Favel A."/>
            <person name="Rosso M.N."/>
            <person name="Martin F."/>
        </authorList>
    </citation>
    <scope>NUCLEOTIDE SEQUENCE [LARGE SCALE GENOMIC DNA]</scope>
    <source>
        <strain evidence="2 3">CIRM-BRFM 2984</strain>
    </source>
</reference>
<comment type="caution">
    <text evidence="2">The sequence shown here is derived from an EMBL/GenBank/DDBJ whole genome shotgun (WGS) entry which is preliminary data.</text>
</comment>
<organism evidence="2 3">
    <name type="scientific">Favolaschia claudopus</name>
    <dbReference type="NCBI Taxonomy" id="2862362"/>
    <lineage>
        <taxon>Eukaryota</taxon>
        <taxon>Fungi</taxon>
        <taxon>Dikarya</taxon>
        <taxon>Basidiomycota</taxon>
        <taxon>Agaricomycotina</taxon>
        <taxon>Agaricomycetes</taxon>
        <taxon>Agaricomycetidae</taxon>
        <taxon>Agaricales</taxon>
        <taxon>Marasmiineae</taxon>
        <taxon>Mycenaceae</taxon>
        <taxon>Favolaschia</taxon>
    </lineage>
</organism>
<dbReference type="AlphaFoldDB" id="A0AAW0DTJ0"/>
<gene>
    <name evidence="2" type="ORF">R3P38DRAFT_2846954</name>
</gene>
<dbReference type="Proteomes" id="UP001362999">
    <property type="component" value="Unassembled WGS sequence"/>
</dbReference>
<evidence type="ECO:0000256" key="1">
    <source>
        <dbReference type="SAM" id="MobiDB-lite"/>
    </source>
</evidence>